<dbReference type="InterPro" id="IPR013763">
    <property type="entry name" value="Cyclin-like_dom"/>
</dbReference>
<dbReference type="InterPro" id="IPR006671">
    <property type="entry name" value="Cyclin_N"/>
</dbReference>
<evidence type="ECO:0000313" key="6">
    <source>
        <dbReference type="EMBL" id="WMV27323.1"/>
    </source>
</evidence>
<keyword evidence="2 4" id="KW-0195">Cyclin</keyword>
<dbReference type="PANTHER" id="PTHR10177">
    <property type="entry name" value="CYCLINS"/>
    <property type="match status" value="1"/>
</dbReference>
<dbReference type="InterPro" id="IPR036915">
    <property type="entry name" value="Cyclin-like_sf"/>
</dbReference>
<dbReference type="InterPro" id="IPR039361">
    <property type="entry name" value="Cyclin"/>
</dbReference>
<name>A0AAF0TW47_SOLVR</name>
<dbReference type="PROSITE" id="PS00292">
    <property type="entry name" value="CYCLINS"/>
    <property type="match status" value="1"/>
</dbReference>
<dbReference type="GO" id="GO:0051301">
    <property type="term" value="P:cell division"/>
    <property type="evidence" value="ECO:0007669"/>
    <property type="project" value="UniProtKB-KW"/>
</dbReference>
<keyword evidence="7" id="KW-1185">Reference proteome</keyword>
<protein>
    <recommendedName>
        <fullName evidence="5">Cyclin-like domain-containing protein</fullName>
    </recommendedName>
</protein>
<evidence type="ECO:0000256" key="3">
    <source>
        <dbReference type="ARBA" id="ARBA00023306"/>
    </source>
</evidence>
<dbReference type="Proteomes" id="UP001234989">
    <property type="component" value="Chromosome 4"/>
</dbReference>
<dbReference type="EMBL" id="CP133615">
    <property type="protein sequence ID" value="WMV27323.1"/>
    <property type="molecule type" value="Genomic_DNA"/>
</dbReference>
<sequence length="273" mass="31617">MEQPPVFRILPIRDDEEMLQENGGDYDGDDDNDDDPDGNDVNYIRILIGRELATDRLNDQQVEGLVNDNWNQQIRTRAIRYIRRTGRIFQFSRRTLYRSVIYLDRFLAYRVIANGQLWAVRLIAVACLSLSAKMNDNIDDVPPLSDYPVGAYNISVNAIQRMEILVLVDFNWNMNCVTPFDFRIFFVSRFCRDVTRLDITRITTARIIMSALRDLRLMNHRPSVIAAAATLVAVNRDFTIQELVIEINALPINGFLQIADVSYCYNRMLELNI</sequence>
<reference evidence="6" key="1">
    <citation type="submission" date="2023-08" db="EMBL/GenBank/DDBJ databases">
        <title>A de novo genome assembly of Solanum verrucosum Schlechtendal, a Mexican diploid species geographically isolated from the other diploid A-genome species in potato relatives.</title>
        <authorList>
            <person name="Hosaka K."/>
        </authorList>
    </citation>
    <scope>NUCLEOTIDE SEQUENCE</scope>
    <source>
        <tissue evidence="6">Young leaves</tissue>
    </source>
</reference>
<dbReference type="InterPro" id="IPR048258">
    <property type="entry name" value="Cyclins_cyclin-box"/>
</dbReference>
<evidence type="ECO:0000256" key="1">
    <source>
        <dbReference type="ARBA" id="ARBA00022618"/>
    </source>
</evidence>
<dbReference type="Gene3D" id="1.10.472.10">
    <property type="entry name" value="Cyclin-like"/>
    <property type="match status" value="2"/>
</dbReference>
<evidence type="ECO:0000256" key="2">
    <source>
        <dbReference type="ARBA" id="ARBA00023127"/>
    </source>
</evidence>
<dbReference type="Pfam" id="PF00134">
    <property type="entry name" value="Cyclin_N"/>
    <property type="match status" value="1"/>
</dbReference>
<feature type="domain" description="Cyclin-like" evidence="5">
    <location>
        <begin position="80"/>
        <end position="168"/>
    </location>
</feature>
<dbReference type="CDD" id="cd20544">
    <property type="entry name" value="CYCLIN_AtCycD-like_rpt2"/>
    <property type="match status" value="1"/>
</dbReference>
<dbReference type="SMART" id="SM00385">
    <property type="entry name" value="CYCLIN"/>
    <property type="match status" value="1"/>
</dbReference>
<evidence type="ECO:0000259" key="5">
    <source>
        <dbReference type="SMART" id="SM00385"/>
    </source>
</evidence>
<evidence type="ECO:0000313" key="7">
    <source>
        <dbReference type="Proteomes" id="UP001234989"/>
    </source>
</evidence>
<keyword evidence="3" id="KW-0131">Cell cycle</keyword>
<comment type="similarity">
    <text evidence="4">Belongs to the cyclin family.</text>
</comment>
<dbReference type="AlphaFoldDB" id="A0AAF0TW47"/>
<evidence type="ECO:0000256" key="4">
    <source>
        <dbReference type="RuleBase" id="RU000383"/>
    </source>
</evidence>
<accession>A0AAF0TW47</accession>
<organism evidence="6 7">
    <name type="scientific">Solanum verrucosum</name>
    <dbReference type="NCBI Taxonomy" id="315347"/>
    <lineage>
        <taxon>Eukaryota</taxon>
        <taxon>Viridiplantae</taxon>
        <taxon>Streptophyta</taxon>
        <taxon>Embryophyta</taxon>
        <taxon>Tracheophyta</taxon>
        <taxon>Spermatophyta</taxon>
        <taxon>Magnoliopsida</taxon>
        <taxon>eudicotyledons</taxon>
        <taxon>Gunneridae</taxon>
        <taxon>Pentapetalae</taxon>
        <taxon>asterids</taxon>
        <taxon>lamiids</taxon>
        <taxon>Solanales</taxon>
        <taxon>Solanaceae</taxon>
        <taxon>Solanoideae</taxon>
        <taxon>Solaneae</taxon>
        <taxon>Solanum</taxon>
    </lineage>
</organism>
<proteinExistence type="inferred from homology"/>
<gene>
    <name evidence="6" type="ORF">MTR67_020708</name>
</gene>
<keyword evidence="1" id="KW-0132">Cell division</keyword>
<dbReference type="SUPFAM" id="SSF47954">
    <property type="entry name" value="Cyclin-like"/>
    <property type="match status" value="2"/>
</dbReference>